<dbReference type="PANTHER" id="PTHR11306">
    <property type="entry name" value="NIEMANN PICK TYPE C2 PROTEIN NPC2-RELATED"/>
    <property type="match status" value="1"/>
</dbReference>
<reference evidence="10 11" key="1">
    <citation type="journal article" date="2020" name="ISME J.">
        <title>Uncovering the hidden diversity of litter-decomposition mechanisms in mushroom-forming fungi.</title>
        <authorList>
            <person name="Floudas D."/>
            <person name="Bentzer J."/>
            <person name="Ahren D."/>
            <person name="Johansson T."/>
            <person name="Persson P."/>
            <person name="Tunlid A."/>
        </authorList>
    </citation>
    <scope>NUCLEOTIDE SEQUENCE [LARGE SCALE GENOMIC DNA]</scope>
    <source>
        <strain evidence="10 11">CBS 406.79</strain>
    </source>
</reference>
<comment type="similarity">
    <text evidence="2">Belongs to the NPC2 family.</text>
</comment>
<dbReference type="PANTHER" id="PTHR11306:SF0">
    <property type="entry name" value="PHOSPHATIDYLGLYCEROL_PHOSPHATIDYLINOSITOL TRANSFER PROTEIN"/>
    <property type="match status" value="1"/>
</dbReference>
<evidence type="ECO:0000256" key="4">
    <source>
        <dbReference type="ARBA" id="ARBA00016056"/>
    </source>
</evidence>
<feature type="chain" id="PRO_5034748666" description="Phosphatidylglycerol/phosphatidylinositol transfer protein" evidence="8">
    <location>
        <begin position="19"/>
        <end position="160"/>
    </location>
</feature>
<proteinExistence type="inferred from homology"/>
<dbReference type="InterPro" id="IPR003172">
    <property type="entry name" value="ML_dom"/>
</dbReference>
<organism evidence="10 11">
    <name type="scientific">Collybiopsis confluens</name>
    <dbReference type="NCBI Taxonomy" id="2823264"/>
    <lineage>
        <taxon>Eukaryota</taxon>
        <taxon>Fungi</taxon>
        <taxon>Dikarya</taxon>
        <taxon>Basidiomycota</taxon>
        <taxon>Agaricomycotina</taxon>
        <taxon>Agaricomycetes</taxon>
        <taxon>Agaricomycetidae</taxon>
        <taxon>Agaricales</taxon>
        <taxon>Marasmiineae</taxon>
        <taxon>Omphalotaceae</taxon>
        <taxon>Collybiopsis</taxon>
    </lineage>
</organism>
<dbReference type="GO" id="GO:0032934">
    <property type="term" value="F:sterol binding"/>
    <property type="evidence" value="ECO:0007669"/>
    <property type="project" value="InterPro"/>
</dbReference>
<name>A0A8H5ME32_9AGAR</name>
<accession>A0A8H5ME32</accession>
<evidence type="ECO:0000256" key="7">
    <source>
        <dbReference type="ARBA" id="ARBA00023055"/>
    </source>
</evidence>
<dbReference type="InterPro" id="IPR014756">
    <property type="entry name" value="Ig_E-set"/>
</dbReference>
<feature type="signal peptide" evidence="8">
    <location>
        <begin position="1"/>
        <end position="18"/>
    </location>
</feature>
<gene>
    <name evidence="10" type="ORF">D9757_002856</name>
</gene>
<dbReference type="AlphaFoldDB" id="A0A8H5ME32"/>
<keyword evidence="7" id="KW-0445">Lipid transport</keyword>
<evidence type="ECO:0000256" key="2">
    <source>
        <dbReference type="ARBA" id="ARBA00006370"/>
    </source>
</evidence>
<dbReference type="Gene3D" id="2.70.220.10">
    <property type="entry name" value="Ganglioside GM2 activator"/>
    <property type="match status" value="1"/>
</dbReference>
<evidence type="ECO:0000256" key="1">
    <source>
        <dbReference type="ARBA" id="ARBA00002053"/>
    </source>
</evidence>
<feature type="domain" description="MD-2-related lipid-recognition" evidence="9">
    <location>
        <begin position="41"/>
        <end position="155"/>
    </location>
</feature>
<keyword evidence="6 8" id="KW-0732">Signal</keyword>
<dbReference type="GO" id="GO:0032366">
    <property type="term" value="P:intracellular sterol transport"/>
    <property type="evidence" value="ECO:0007669"/>
    <property type="project" value="InterPro"/>
</dbReference>
<evidence type="ECO:0000256" key="5">
    <source>
        <dbReference type="ARBA" id="ARBA00022448"/>
    </source>
</evidence>
<dbReference type="OrthoDB" id="6409159at2759"/>
<dbReference type="InterPro" id="IPR036846">
    <property type="entry name" value="GM2-AP_sf"/>
</dbReference>
<keyword evidence="11" id="KW-1185">Reference proteome</keyword>
<keyword evidence="5" id="KW-0813">Transport</keyword>
<dbReference type="CDD" id="cd00917">
    <property type="entry name" value="PG-PI_TP"/>
    <property type="match status" value="1"/>
</dbReference>
<evidence type="ECO:0000313" key="11">
    <source>
        <dbReference type="Proteomes" id="UP000518752"/>
    </source>
</evidence>
<protein>
    <recommendedName>
        <fullName evidence="4">Phosphatidylglycerol/phosphatidylinositol transfer protein</fullName>
    </recommendedName>
</protein>
<dbReference type="Pfam" id="PF02221">
    <property type="entry name" value="E1_DerP2_DerF2"/>
    <property type="match status" value="1"/>
</dbReference>
<comment type="caution">
    <text evidence="10">The sequence shown here is derived from an EMBL/GenBank/DDBJ whole genome shotgun (WGS) entry which is preliminary data.</text>
</comment>
<dbReference type="EMBL" id="JAACJN010000016">
    <property type="protein sequence ID" value="KAF5390291.1"/>
    <property type="molecule type" value="Genomic_DNA"/>
</dbReference>
<evidence type="ECO:0000256" key="6">
    <source>
        <dbReference type="ARBA" id="ARBA00022729"/>
    </source>
</evidence>
<evidence type="ECO:0000259" key="9">
    <source>
        <dbReference type="SMART" id="SM00737"/>
    </source>
</evidence>
<dbReference type="InterPro" id="IPR033917">
    <property type="entry name" value="ML_PG-PI_TP"/>
</dbReference>
<dbReference type="SUPFAM" id="SSF81296">
    <property type="entry name" value="E set domains"/>
    <property type="match status" value="1"/>
</dbReference>
<evidence type="ECO:0000256" key="3">
    <source>
        <dbReference type="ARBA" id="ARBA00011245"/>
    </source>
</evidence>
<dbReference type="Proteomes" id="UP000518752">
    <property type="component" value="Unassembled WGS sequence"/>
</dbReference>
<comment type="function">
    <text evidence="1">Catalyzes the intermembrane transfer of phosphatidylglycerol and phosphatidylinositol.</text>
</comment>
<evidence type="ECO:0000256" key="8">
    <source>
        <dbReference type="SAM" id="SignalP"/>
    </source>
</evidence>
<dbReference type="InterPro" id="IPR039670">
    <property type="entry name" value="NPC2-like"/>
</dbReference>
<comment type="subunit">
    <text evidence="3">Monomer.</text>
</comment>
<evidence type="ECO:0000313" key="10">
    <source>
        <dbReference type="EMBL" id="KAF5390291.1"/>
    </source>
</evidence>
<dbReference type="SMART" id="SM00737">
    <property type="entry name" value="ML"/>
    <property type="match status" value="1"/>
</dbReference>
<sequence length="160" mass="17391">MRHSALVAVFGFLSLVNAASLFQTPLNVLNEESSLSDKWKWSDCGLETDPLRIRDIQISPDPPAPGKPLTVNVTATANERIEEGAYVDVTVKLGLIKLLTKQFDVCEEARNANASVQCPVDQGAYNVAQTVDLPREIPPGSIYPLSRFNDANAVAQPSLK</sequence>